<dbReference type="RefSeq" id="WP_002639303.1">
    <property type="nucleotide sequence ID" value="NZ_CP012109.1"/>
</dbReference>
<gene>
    <name evidence="2" type="ORF">A176_005347</name>
</gene>
<sequence>MRILAATLLVTLCGCSYIQVGTPGGPIDLSSPRGTTVGVWVSPPRDVTLEETPEGDTPPPESPEKAATATAEKTEP</sequence>
<reference evidence="2 3" key="1">
    <citation type="journal article" date="2016" name="PLoS ONE">
        <title>Complete Genome Sequence and Comparative Genomics of a Novel Myxobacterium Myxococcus hansupus.</title>
        <authorList>
            <person name="Sharma G."/>
            <person name="Narwani T."/>
            <person name="Subramanian S."/>
        </authorList>
    </citation>
    <scope>NUCLEOTIDE SEQUENCE [LARGE SCALE GENOMIC DNA]</scope>
    <source>
        <strain evidence="3">mixupus</strain>
    </source>
</reference>
<feature type="region of interest" description="Disordered" evidence="1">
    <location>
        <begin position="43"/>
        <end position="76"/>
    </location>
</feature>
<dbReference type="OrthoDB" id="9976573at2"/>
<dbReference type="PROSITE" id="PS51257">
    <property type="entry name" value="PROKAR_LIPOPROTEIN"/>
    <property type="match status" value="1"/>
</dbReference>
<evidence type="ECO:0000313" key="2">
    <source>
        <dbReference type="EMBL" id="AKQ68435.1"/>
    </source>
</evidence>
<organism evidence="2 3">
    <name type="scientific">Pseudomyxococcus hansupus</name>
    <dbReference type="NCBI Taxonomy" id="1297742"/>
    <lineage>
        <taxon>Bacteria</taxon>
        <taxon>Pseudomonadati</taxon>
        <taxon>Myxococcota</taxon>
        <taxon>Myxococcia</taxon>
        <taxon>Myxococcales</taxon>
        <taxon>Cystobacterineae</taxon>
        <taxon>Myxococcaceae</taxon>
        <taxon>Pseudomyxococcus</taxon>
    </lineage>
</organism>
<dbReference type="EMBL" id="CP012109">
    <property type="protein sequence ID" value="AKQ68435.1"/>
    <property type="molecule type" value="Genomic_DNA"/>
</dbReference>
<protein>
    <recommendedName>
        <fullName evidence="4">Lipoprotein</fullName>
    </recommendedName>
</protein>
<keyword evidence="3" id="KW-1185">Reference proteome</keyword>
<dbReference type="PATRIC" id="fig|1297742.4.peg.5433"/>
<dbReference type="KEGG" id="mym:A176_005347"/>
<name>A0A0H4X472_9BACT</name>
<dbReference type="AlphaFoldDB" id="A0A0H4X472"/>
<evidence type="ECO:0000256" key="1">
    <source>
        <dbReference type="SAM" id="MobiDB-lite"/>
    </source>
</evidence>
<dbReference type="Proteomes" id="UP000009026">
    <property type="component" value="Chromosome"/>
</dbReference>
<feature type="compositionally biased region" description="Low complexity" evidence="1">
    <location>
        <begin position="65"/>
        <end position="76"/>
    </location>
</feature>
<proteinExistence type="predicted"/>
<evidence type="ECO:0008006" key="4">
    <source>
        <dbReference type="Google" id="ProtNLM"/>
    </source>
</evidence>
<evidence type="ECO:0000313" key="3">
    <source>
        <dbReference type="Proteomes" id="UP000009026"/>
    </source>
</evidence>
<accession>A0A0H4X472</accession>